<dbReference type="OrthoDB" id="6086464at2759"/>
<evidence type="ECO:0000259" key="1">
    <source>
        <dbReference type="Pfam" id="PF17517"/>
    </source>
</evidence>
<dbReference type="Proteomes" id="UP000683360">
    <property type="component" value="Unassembled WGS sequence"/>
</dbReference>
<feature type="domain" description="IgGFc-binding protein N-terminal" evidence="1">
    <location>
        <begin position="32"/>
        <end position="168"/>
    </location>
</feature>
<gene>
    <name evidence="2" type="ORF">MEDL_3289</name>
</gene>
<evidence type="ECO:0000313" key="2">
    <source>
        <dbReference type="EMBL" id="CAG2187837.1"/>
    </source>
</evidence>
<dbReference type="InterPro" id="IPR035234">
    <property type="entry name" value="IgGFc-bd_N"/>
</dbReference>
<feature type="domain" description="IgGFc-binding protein N-terminal" evidence="1">
    <location>
        <begin position="170"/>
        <end position="297"/>
    </location>
</feature>
<keyword evidence="3" id="KW-1185">Reference proteome</keyword>
<name>A0A8S3Q179_MYTED</name>
<organism evidence="2 3">
    <name type="scientific">Mytilus edulis</name>
    <name type="common">Blue mussel</name>
    <dbReference type="NCBI Taxonomy" id="6550"/>
    <lineage>
        <taxon>Eukaryota</taxon>
        <taxon>Metazoa</taxon>
        <taxon>Spiralia</taxon>
        <taxon>Lophotrochozoa</taxon>
        <taxon>Mollusca</taxon>
        <taxon>Bivalvia</taxon>
        <taxon>Autobranchia</taxon>
        <taxon>Pteriomorphia</taxon>
        <taxon>Mytilida</taxon>
        <taxon>Mytiloidea</taxon>
        <taxon>Mytilidae</taxon>
        <taxon>Mytilinae</taxon>
        <taxon>Mytilus</taxon>
    </lineage>
</organism>
<dbReference type="Pfam" id="PF17517">
    <property type="entry name" value="IgGFc_binding"/>
    <property type="match status" value="2"/>
</dbReference>
<dbReference type="PANTHER" id="PTHR46534:SF1">
    <property type="entry name" value="IGGFC-BINDING PROTEIN N-TERMINAL DOMAIN-CONTAINING PROTEIN"/>
    <property type="match status" value="1"/>
</dbReference>
<dbReference type="AlphaFoldDB" id="A0A8S3Q179"/>
<evidence type="ECO:0000313" key="3">
    <source>
        <dbReference type="Proteomes" id="UP000683360"/>
    </source>
</evidence>
<reference evidence="2" key="1">
    <citation type="submission" date="2021-03" db="EMBL/GenBank/DDBJ databases">
        <authorList>
            <person name="Bekaert M."/>
        </authorList>
    </citation>
    <scope>NUCLEOTIDE SEQUENCE</scope>
</reference>
<accession>A0A8S3Q179</accession>
<proteinExistence type="predicted"/>
<sequence length="316" mass="35589">MNQHGIQRKAIHVKCDIPVSIYGLTFTGYAVDGFLALPSKSLGNKYIVSSFTPWKKFKPYSNSNFGIIGIDQSTNVTIYFRIAGGSVTYNNIQYRNNDTLSIHLTQFDTFYLSSHYDLSGTLVTASSPVAVMSGVRTSYLRNGWGNHMEEMILPNEQLGRDFIVPKLFQEFENYDIYTLQSSAPVQVQLYCNGVSSTADAFMVTLPSVQHFKSSYTYPVVNDFVYSNPPEHFYITVIVQSNARKGLRLDDKDIVKYEMISNITLESTLYSVITVEQSVGLHEIKQQHDIPFGLIVYGRNQYSGYGFPAGFATKIKP</sequence>
<comment type="caution">
    <text evidence="2">The sequence shown here is derived from an EMBL/GenBank/DDBJ whole genome shotgun (WGS) entry which is preliminary data.</text>
</comment>
<dbReference type="EMBL" id="CAJPWZ010000187">
    <property type="protein sequence ID" value="CAG2187837.1"/>
    <property type="molecule type" value="Genomic_DNA"/>
</dbReference>
<dbReference type="PANTHER" id="PTHR46534">
    <property type="entry name" value="IGGFC_BINDING DOMAIN-CONTAINING PROTEIN"/>
    <property type="match status" value="1"/>
</dbReference>
<protein>
    <recommendedName>
        <fullName evidence="1">IgGFc-binding protein N-terminal domain-containing protein</fullName>
    </recommendedName>
</protein>